<keyword evidence="2" id="KW-1185">Reference proteome</keyword>
<evidence type="ECO:0000313" key="1">
    <source>
        <dbReference type="EMBL" id="KAI0045353.1"/>
    </source>
</evidence>
<reference evidence="1" key="2">
    <citation type="journal article" date="2022" name="New Phytol.">
        <title>Evolutionary transition to the ectomycorrhizal habit in the genomes of a hyperdiverse lineage of mushroom-forming fungi.</title>
        <authorList>
            <person name="Looney B."/>
            <person name="Miyauchi S."/>
            <person name="Morin E."/>
            <person name="Drula E."/>
            <person name="Courty P.E."/>
            <person name="Kohler A."/>
            <person name="Kuo A."/>
            <person name="LaButti K."/>
            <person name="Pangilinan J."/>
            <person name="Lipzen A."/>
            <person name="Riley R."/>
            <person name="Andreopoulos W."/>
            <person name="He G."/>
            <person name="Johnson J."/>
            <person name="Nolan M."/>
            <person name="Tritt A."/>
            <person name="Barry K.W."/>
            <person name="Grigoriev I.V."/>
            <person name="Nagy L.G."/>
            <person name="Hibbett D."/>
            <person name="Henrissat B."/>
            <person name="Matheny P.B."/>
            <person name="Labbe J."/>
            <person name="Martin F.M."/>
        </authorList>
    </citation>
    <scope>NUCLEOTIDE SEQUENCE</scope>
    <source>
        <strain evidence="1">FP105234-sp</strain>
    </source>
</reference>
<gene>
    <name evidence="1" type="ORF">FA95DRAFT_130079</name>
</gene>
<sequence>MSCADGSLTTRVREPLIYFAEARPLSIRAPRGVRRSRHTFNAFDSDNQTISSICWGARALVDVAQDSPRCHR</sequence>
<reference evidence="1" key="1">
    <citation type="submission" date="2021-02" db="EMBL/GenBank/DDBJ databases">
        <authorList>
            <consortium name="DOE Joint Genome Institute"/>
            <person name="Ahrendt S."/>
            <person name="Looney B.P."/>
            <person name="Miyauchi S."/>
            <person name="Morin E."/>
            <person name="Drula E."/>
            <person name="Courty P.E."/>
            <person name="Chicoki N."/>
            <person name="Fauchery L."/>
            <person name="Kohler A."/>
            <person name="Kuo A."/>
            <person name="Labutti K."/>
            <person name="Pangilinan J."/>
            <person name="Lipzen A."/>
            <person name="Riley R."/>
            <person name="Andreopoulos W."/>
            <person name="He G."/>
            <person name="Johnson J."/>
            <person name="Barry K.W."/>
            <person name="Grigoriev I.V."/>
            <person name="Nagy L."/>
            <person name="Hibbett D."/>
            <person name="Henrissat B."/>
            <person name="Matheny P.B."/>
            <person name="Labbe J."/>
            <person name="Martin F."/>
        </authorList>
    </citation>
    <scope>NUCLEOTIDE SEQUENCE</scope>
    <source>
        <strain evidence="1">FP105234-sp</strain>
    </source>
</reference>
<evidence type="ECO:0000313" key="2">
    <source>
        <dbReference type="Proteomes" id="UP000814033"/>
    </source>
</evidence>
<comment type="caution">
    <text evidence="1">The sequence shown here is derived from an EMBL/GenBank/DDBJ whole genome shotgun (WGS) entry which is preliminary data.</text>
</comment>
<dbReference type="EMBL" id="MU275954">
    <property type="protein sequence ID" value="KAI0045353.1"/>
    <property type="molecule type" value="Genomic_DNA"/>
</dbReference>
<protein>
    <submittedName>
        <fullName evidence="1">Uncharacterized protein</fullName>
    </submittedName>
</protein>
<dbReference type="Proteomes" id="UP000814033">
    <property type="component" value="Unassembled WGS sequence"/>
</dbReference>
<proteinExistence type="predicted"/>
<organism evidence="1 2">
    <name type="scientific">Auriscalpium vulgare</name>
    <dbReference type="NCBI Taxonomy" id="40419"/>
    <lineage>
        <taxon>Eukaryota</taxon>
        <taxon>Fungi</taxon>
        <taxon>Dikarya</taxon>
        <taxon>Basidiomycota</taxon>
        <taxon>Agaricomycotina</taxon>
        <taxon>Agaricomycetes</taxon>
        <taxon>Russulales</taxon>
        <taxon>Auriscalpiaceae</taxon>
        <taxon>Auriscalpium</taxon>
    </lineage>
</organism>
<accession>A0ACB8RPB7</accession>
<name>A0ACB8RPB7_9AGAM</name>